<organism evidence="2 3">
    <name type="scientific">Staurois parvus</name>
    <dbReference type="NCBI Taxonomy" id="386267"/>
    <lineage>
        <taxon>Eukaryota</taxon>
        <taxon>Metazoa</taxon>
        <taxon>Chordata</taxon>
        <taxon>Craniata</taxon>
        <taxon>Vertebrata</taxon>
        <taxon>Euteleostomi</taxon>
        <taxon>Amphibia</taxon>
        <taxon>Batrachia</taxon>
        <taxon>Anura</taxon>
        <taxon>Neobatrachia</taxon>
        <taxon>Ranoidea</taxon>
        <taxon>Ranidae</taxon>
        <taxon>Staurois</taxon>
    </lineage>
</organism>
<feature type="compositionally biased region" description="Polar residues" evidence="1">
    <location>
        <begin position="58"/>
        <end position="67"/>
    </location>
</feature>
<evidence type="ECO:0000313" key="3">
    <source>
        <dbReference type="Proteomes" id="UP001162483"/>
    </source>
</evidence>
<dbReference type="Proteomes" id="UP001162483">
    <property type="component" value="Unassembled WGS sequence"/>
</dbReference>
<evidence type="ECO:0000313" key="2">
    <source>
        <dbReference type="EMBL" id="CAI9537605.1"/>
    </source>
</evidence>
<feature type="non-terminal residue" evidence="2">
    <location>
        <position position="1"/>
    </location>
</feature>
<protein>
    <submittedName>
        <fullName evidence="2">Uncharacterized protein</fullName>
    </submittedName>
</protein>
<proteinExistence type="predicted"/>
<comment type="caution">
    <text evidence="2">The sequence shown here is derived from an EMBL/GenBank/DDBJ whole genome shotgun (WGS) entry which is preliminary data.</text>
</comment>
<keyword evidence="3" id="KW-1185">Reference proteome</keyword>
<feature type="region of interest" description="Disordered" evidence="1">
    <location>
        <begin position="1"/>
        <end position="76"/>
    </location>
</feature>
<sequence>GSRSSSPGKLLGSGYSGLATSAQRVPQVPSTDKRSKIPRSQGCSRETSPSRLGLARQQPHSPTQHESGVQPRGHQP</sequence>
<evidence type="ECO:0000256" key="1">
    <source>
        <dbReference type="SAM" id="MobiDB-lite"/>
    </source>
</evidence>
<feature type="compositionally biased region" description="Polar residues" evidence="1">
    <location>
        <begin position="18"/>
        <end position="30"/>
    </location>
</feature>
<gene>
    <name evidence="2" type="ORF">SPARVUS_LOCUS1257627</name>
</gene>
<feature type="compositionally biased region" description="Polar residues" evidence="1">
    <location>
        <begin position="41"/>
        <end position="50"/>
    </location>
</feature>
<dbReference type="EMBL" id="CATNWA010000630">
    <property type="protein sequence ID" value="CAI9537605.1"/>
    <property type="molecule type" value="Genomic_DNA"/>
</dbReference>
<accession>A0ABN9AS19</accession>
<reference evidence="2" key="1">
    <citation type="submission" date="2023-05" db="EMBL/GenBank/DDBJ databases">
        <authorList>
            <person name="Stuckert A."/>
        </authorList>
    </citation>
    <scope>NUCLEOTIDE SEQUENCE</scope>
</reference>
<name>A0ABN9AS19_9NEOB</name>